<accession>A0A3M3AXE3</accession>
<sequence length="157" mass="16784">MRHLAVGGHQSIGIMASGFVGRIRGHGFTGDTFQSVIGVANFHLGVVERQQRLAVEQRVFQIDGPGVAVQCAAQGLGSFEHGFGLFSFFHRPTQGLAVGKAGQGADAVERERIPQGATVAQRILRLLNVEMVGGVQGRFRVALHPEQRLAGEHQPGL</sequence>
<dbReference type="Proteomes" id="UP000278587">
    <property type="component" value="Unassembled WGS sequence"/>
</dbReference>
<reference evidence="1 2" key="1">
    <citation type="submission" date="2018-08" db="EMBL/GenBank/DDBJ databases">
        <title>Recombination of ecologically and evolutionarily significant loci maintains genetic cohesion in the Pseudomonas syringae species complex.</title>
        <authorList>
            <person name="Dillon M."/>
            <person name="Thakur S."/>
            <person name="Almeida R.N.D."/>
            <person name="Weir B.S."/>
            <person name="Guttman D.S."/>
        </authorList>
    </citation>
    <scope>NUCLEOTIDE SEQUENCE [LARGE SCALE GENOMIC DNA]</scope>
    <source>
        <strain evidence="1 2">ICMP 4086</strain>
    </source>
</reference>
<evidence type="ECO:0000313" key="1">
    <source>
        <dbReference type="EMBL" id="RMM05124.1"/>
    </source>
</evidence>
<gene>
    <name evidence="1" type="ORF">ALQ84_200062</name>
</gene>
<evidence type="ECO:0000313" key="2">
    <source>
        <dbReference type="Proteomes" id="UP000278587"/>
    </source>
</evidence>
<organism evidence="1 2">
    <name type="scientific">Pseudomonas caricapapayae</name>
    <dbReference type="NCBI Taxonomy" id="46678"/>
    <lineage>
        <taxon>Bacteria</taxon>
        <taxon>Pseudomonadati</taxon>
        <taxon>Pseudomonadota</taxon>
        <taxon>Gammaproteobacteria</taxon>
        <taxon>Pseudomonadales</taxon>
        <taxon>Pseudomonadaceae</taxon>
        <taxon>Pseudomonas</taxon>
    </lineage>
</organism>
<dbReference type="EMBL" id="RBOC01000173">
    <property type="protein sequence ID" value="RMM05124.1"/>
    <property type="molecule type" value="Genomic_DNA"/>
</dbReference>
<name>A0A3M3AXE3_9PSED</name>
<dbReference type="AlphaFoldDB" id="A0A3M3AXE3"/>
<comment type="caution">
    <text evidence="1">The sequence shown here is derived from an EMBL/GenBank/DDBJ whole genome shotgun (WGS) entry which is preliminary data.</text>
</comment>
<protein>
    <submittedName>
        <fullName evidence="1">Uncharacterized protein</fullName>
    </submittedName>
</protein>
<proteinExistence type="predicted"/>